<dbReference type="Gramene" id="HORVU.MOREX.r2.7HG0532470.1">
    <property type="protein sequence ID" value="HORVU.MOREX.r2.7HG0532470.1"/>
    <property type="gene ID" value="HORVU.MOREX.r2.7HG0532470"/>
</dbReference>
<dbReference type="SMR" id="A0A8I6Z0A6"/>
<sequence length="397" mass="42540">MLEYFIIRRCLSRQPAALISLAVASPPATSTEAKPNQSEVVSEMLLDELLRCQIHEWYPAFRRHTVPTVVIPLPAAFLRYLSGQPACPCPDAPHQDAAEGPPSFLLPALTSGRTPFPPLHANLADRDSSGLFSGCSDDESPPRPAFPELEAAVDAAIAELGGAALPKLNWSAPKDAAFMSADGTVRCTCFAEVAMLLRSSDCVAHDLASARQSCQDFVRAKGARRNARQDSAANKAGAPSDGGAGSLSDPPTDGLNEGGIQAAAGSDGSDDAPEEDVGQESSDDTWVDDGETHLLTTLHCLGGVLRADGRVKLIDFNPWGGYTLPLMFTWEELEDEQRGEDELEFRVVMEQGAVRPGLMTAVPYDMLDWGEGSGWDVFLKKADDELNRQTAALVMDS</sequence>
<evidence type="ECO:0000256" key="1">
    <source>
        <dbReference type="SAM" id="MobiDB-lite"/>
    </source>
</evidence>
<reference evidence="3" key="1">
    <citation type="journal article" date="2012" name="Nature">
        <title>A physical, genetic and functional sequence assembly of the barley genome.</title>
        <authorList>
            <consortium name="The International Barley Genome Sequencing Consortium"/>
            <person name="Mayer K.F."/>
            <person name="Waugh R."/>
            <person name="Brown J.W."/>
            <person name="Schulman A."/>
            <person name="Langridge P."/>
            <person name="Platzer M."/>
            <person name="Fincher G.B."/>
            <person name="Muehlbauer G.J."/>
            <person name="Sato K."/>
            <person name="Close T.J."/>
            <person name="Wise R.P."/>
            <person name="Stein N."/>
        </authorList>
    </citation>
    <scope>NUCLEOTIDE SEQUENCE [LARGE SCALE GENOMIC DNA]</scope>
    <source>
        <strain evidence="3">cv. Morex</strain>
    </source>
</reference>
<dbReference type="PANTHER" id="PTHR15323">
    <property type="entry name" value="D123 PROTEIN"/>
    <property type="match status" value="1"/>
</dbReference>
<name>A0A8I6Z0A6_HORVV</name>
<reference evidence="2" key="3">
    <citation type="submission" date="2022-01" db="UniProtKB">
        <authorList>
            <consortium name="EnsemblPlants"/>
        </authorList>
    </citation>
    <scope>IDENTIFICATION</scope>
    <source>
        <strain evidence="2">subsp. vulgare</strain>
    </source>
</reference>
<reference evidence="2" key="2">
    <citation type="submission" date="2020-10" db="EMBL/GenBank/DDBJ databases">
        <authorList>
            <person name="Scholz U."/>
            <person name="Mascher M."/>
            <person name="Fiebig A."/>
        </authorList>
    </citation>
    <scope>NUCLEOTIDE SEQUENCE [LARGE SCALE GENOMIC DNA]</scope>
    <source>
        <strain evidence="2">cv. Morex</strain>
    </source>
</reference>
<dbReference type="InterPro" id="IPR009772">
    <property type="entry name" value="CDC123"/>
</dbReference>
<keyword evidence="3" id="KW-1185">Reference proteome</keyword>
<proteinExistence type="predicted"/>
<dbReference type="GO" id="GO:0005737">
    <property type="term" value="C:cytoplasm"/>
    <property type="evidence" value="ECO:0000318"/>
    <property type="project" value="GO_Central"/>
</dbReference>
<dbReference type="Gramene" id="HORVU.MOREX.r3.7HG0640800.1">
    <property type="protein sequence ID" value="HORVU.MOREX.r3.7HG0640800.1"/>
    <property type="gene ID" value="HORVU.MOREX.r3.7HG0640800"/>
</dbReference>
<accession>A0A8I6Z0A6</accession>
<protein>
    <recommendedName>
        <fullName evidence="4">Cell division cycle protein 123</fullName>
    </recommendedName>
</protein>
<dbReference type="AlphaFoldDB" id="A0A8I6Z0A6"/>
<evidence type="ECO:0000313" key="2">
    <source>
        <dbReference type="EnsemblPlants" id="HORVU.MOREX.r3.7HG0640800.1"/>
    </source>
</evidence>
<organism evidence="2 3">
    <name type="scientific">Hordeum vulgare subsp. vulgare</name>
    <name type="common">Domesticated barley</name>
    <dbReference type="NCBI Taxonomy" id="112509"/>
    <lineage>
        <taxon>Eukaryota</taxon>
        <taxon>Viridiplantae</taxon>
        <taxon>Streptophyta</taxon>
        <taxon>Embryophyta</taxon>
        <taxon>Tracheophyta</taxon>
        <taxon>Spermatophyta</taxon>
        <taxon>Magnoliopsida</taxon>
        <taxon>Liliopsida</taxon>
        <taxon>Poales</taxon>
        <taxon>Poaceae</taxon>
        <taxon>BOP clade</taxon>
        <taxon>Pooideae</taxon>
        <taxon>Triticodae</taxon>
        <taxon>Triticeae</taxon>
        <taxon>Hordeinae</taxon>
        <taxon>Hordeum</taxon>
    </lineage>
</organism>
<dbReference type="EnsemblPlants" id="HORVU.MOREX.r3.7HG0640800.1">
    <property type="protein sequence ID" value="HORVU.MOREX.r3.7HG0640800.1"/>
    <property type="gene ID" value="HORVU.MOREX.r3.7HG0640800"/>
</dbReference>
<feature type="compositionally biased region" description="Acidic residues" evidence="1">
    <location>
        <begin position="268"/>
        <end position="287"/>
    </location>
</feature>
<dbReference type="PANTHER" id="PTHR15323:SF8">
    <property type="entry name" value="CELL DIVISION CYCLE PROTEIN 123"/>
    <property type="match status" value="1"/>
</dbReference>
<dbReference type="Proteomes" id="UP000011116">
    <property type="component" value="Chromosome 7H"/>
</dbReference>
<evidence type="ECO:0008006" key="4">
    <source>
        <dbReference type="Google" id="ProtNLM"/>
    </source>
</evidence>
<evidence type="ECO:0000313" key="3">
    <source>
        <dbReference type="Proteomes" id="UP000011116"/>
    </source>
</evidence>
<feature type="region of interest" description="Disordered" evidence="1">
    <location>
        <begin position="225"/>
        <end position="287"/>
    </location>
</feature>
<dbReference type="Pfam" id="PF07065">
    <property type="entry name" value="D123"/>
    <property type="match status" value="2"/>
</dbReference>